<sequence>MANEPVQPQVGRRPVYPVDTHEAPSEGRQAGVRPAERKPTLPAPGSKDDPASDENTESANHPNDE</sequence>
<proteinExistence type="predicted"/>
<name>A0ABU1YKH3_ROSSA</name>
<reference evidence="2 3" key="1">
    <citation type="submission" date="2023-07" db="EMBL/GenBank/DDBJ databases">
        <title>Sorghum-associated microbial communities from plants grown in Nebraska, USA.</title>
        <authorList>
            <person name="Schachtman D."/>
        </authorList>
    </citation>
    <scope>NUCLEOTIDE SEQUENCE [LARGE SCALE GENOMIC DNA]</scope>
    <source>
        <strain evidence="2 3">BE314</strain>
    </source>
</reference>
<evidence type="ECO:0000313" key="2">
    <source>
        <dbReference type="EMBL" id="MDR7269365.1"/>
    </source>
</evidence>
<comment type="caution">
    <text evidence="2">The sequence shown here is derived from an EMBL/GenBank/DDBJ whole genome shotgun (WGS) entry which is preliminary data.</text>
</comment>
<dbReference type="Proteomes" id="UP001180453">
    <property type="component" value="Unassembled WGS sequence"/>
</dbReference>
<gene>
    <name evidence="2" type="ORF">J2X20_001994</name>
</gene>
<accession>A0ABU1YKH3</accession>
<dbReference type="EMBL" id="JAVDXU010000001">
    <property type="protein sequence ID" value="MDR7269365.1"/>
    <property type="molecule type" value="Genomic_DNA"/>
</dbReference>
<evidence type="ECO:0000256" key="1">
    <source>
        <dbReference type="SAM" id="MobiDB-lite"/>
    </source>
</evidence>
<keyword evidence="3" id="KW-1185">Reference proteome</keyword>
<protein>
    <submittedName>
        <fullName evidence="2">Uncharacterized protein</fullName>
    </submittedName>
</protein>
<feature type="region of interest" description="Disordered" evidence="1">
    <location>
        <begin position="1"/>
        <end position="65"/>
    </location>
</feature>
<dbReference type="RefSeq" id="WP_310263992.1">
    <property type="nucleotide sequence ID" value="NZ_JAVDXU010000001.1"/>
</dbReference>
<organism evidence="2 3">
    <name type="scientific">Roseateles saccharophilus</name>
    <name type="common">Pseudomonas saccharophila</name>
    <dbReference type="NCBI Taxonomy" id="304"/>
    <lineage>
        <taxon>Bacteria</taxon>
        <taxon>Pseudomonadati</taxon>
        <taxon>Pseudomonadota</taxon>
        <taxon>Betaproteobacteria</taxon>
        <taxon>Burkholderiales</taxon>
        <taxon>Sphaerotilaceae</taxon>
        <taxon>Roseateles</taxon>
    </lineage>
</organism>
<evidence type="ECO:0000313" key="3">
    <source>
        <dbReference type="Proteomes" id="UP001180453"/>
    </source>
</evidence>